<comment type="caution">
    <text evidence="1">The sequence shown here is derived from an EMBL/GenBank/DDBJ whole genome shotgun (WGS) entry which is preliminary data.</text>
</comment>
<reference evidence="1" key="1">
    <citation type="submission" date="2020-08" db="EMBL/GenBank/DDBJ databases">
        <title>Genome public.</title>
        <authorList>
            <person name="Liu C."/>
            <person name="Sun Q."/>
        </authorList>
    </citation>
    <scope>NUCLEOTIDE SEQUENCE</scope>
    <source>
        <strain evidence="1">BX1005</strain>
    </source>
</reference>
<evidence type="ECO:0000313" key="1">
    <source>
        <dbReference type="EMBL" id="MBC5712644.1"/>
    </source>
</evidence>
<dbReference type="Proteomes" id="UP000606720">
    <property type="component" value="Unassembled WGS sequence"/>
</dbReference>
<sequence>MEDNRKEQLEALEILKEFNVRLLKNMNIIIKELSGERLDDTDVFLKGIIDGINWEVQVVNGTLSLLNEGKERIHKEVFNRKILALTDAASAKDDKKIAEAIKELIVEFEALGEAVEEVSGE</sequence>
<keyword evidence="2" id="KW-1185">Reference proteome</keyword>
<dbReference type="RefSeq" id="WP_178052523.1">
    <property type="nucleotide sequence ID" value="NZ_JACOPH010000001.1"/>
</dbReference>
<proteinExistence type="predicted"/>
<dbReference type="AlphaFoldDB" id="A0A923RTW8"/>
<accession>A0A923RTW8</accession>
<organism evidence="1 2">
    <name type="scientific">Roseburia zhanii</name>
    <dbReference type="NCBI Taxonomy" id="2763064"/>
    <lineage>
        <taxon>Bacteria</taxon>
        <taxon>Bacillati</taxon>
        <taxon>Bacillota</taxon>
        <taxon>Clostridia</taxon>
        <taxon>Lachnospirales</taxon>
        <taxon>Lachnospiraceae</taxon>
        <taxon>Roseburia</taxon>
    </lineage>
</organism>
<protein>
    <submittedName>
        <fullName evidence="1">Molecular chaperone</fullName>
    </submittedName>
</protein>
<name>A0A923RTW8_9FIRM</name>
<dbReference type="EMBL" id="JACOPH010000001">
    <property type="protein sequence ID" value="MBC5712644.1"/>
    <property type="molecule type" value="Genomic_DNA"/>
</dbReference>
<evidence type="ECO:0000313" key="2">
    <source>
        <dbReference type="Proteomes" id="UP000606720"/>
    </source>
</evidence>
<gene>
    <name evidence="1" type="ORF">H8S17_00210</name>
</gene>